<feature type="domain" description="DnaJ homologue subfamily C member 28 conserved" evidence="2">
    <location>
        <begin position="14"/>
        <end position="80"/>
    </location>
</feature>
<reference evidence="4" key="1">
    <citation type="journal article" date="2019" name="Int. J. Syst. Evol. Microbiol.">
        <title>The Global Catalogue of Microorganisms (GCM) 10K type strain sequencing project: providing services to taxonomists for standard genome sequencing and annotation.</title>
        <authorList>
            <consortium name="The Broad Institute Genomics Platform"/>
            <consortium name="The Broad Institute Genome Sequencing Center for Infectious Disease"/>
            <person name="Wu L."/>
            <person name="Ma J."/>
        </authorList>
    </citation>
    <scope>NUCLEOTIDE SEQUENCE [LARGE SCALE GENOMIC DNA]</scope>
    <source>
        <strain evidence="4">JCM 3369</strain>
    </source>
</reference>
<accession>A0ABW2CIU3</accession>
<proteinExistence type="predicted"/>
<gene>
    <name evidence="3" type="ORF">ACFQKB_18090</name>
</gene>
<evidence type="ECO:0000256" key="1">
    <source>
        <dbReference type="SAM" id="MobiDB-lite"/>
    </source>
</evidence>
<dbReference type="EMBL" id="JBHSXS010000009">
    <property type="protein sequence ID" value="MFC6881674.1"/>
    <property type="molecule type" value="Genomic_DNA"/>
</dbReference>
<sequence length="166" mass="18648">MTERKPAGLSFESWIDGQIREAEQRGEFADLPGAGKPLPDANKPLDENWWIKQKLASEGLVALPHPTLALRKEIEDALAEAAGAASERRVRQLLEPVNEKIAAYLRMPPPGPPLGRRMIDIDEVVASWRQEHGADDDPPQSTTTPSGGGRPSRNRWRLRFRRRHHD</sequence>
<feature type="region of interest" description="Disordered" evidence="1">
    <location>
        <begin position="128"/>
        <end position="166"/>
    </location>
</feature>
<dbReference type="Proteomes" id="UP001596380">
    <property type="component" value="Unassembled WGS sequence"/>
</dbReference>
<feature type="compositionally biased region" description="Basic residues" evidence="1">
    <location>
        <begin position="152"/>
        <end position="166"/>
    </location>
</feature>
<organism evidence="3 4">
    <name type="scientific">Actinomadura yumaensis</name>
    <dbReference type="NCBI Taxonomy" id="111807"/>
    <lineage>
        <taxon>Bacteria</taxon>
        <taxon>Bacillati</taxon>
        <taxon>Actinomycetota</taxon>
        <taxon>Actinomycetes</taxon>
        <taxon>Streptosporangiales</taxon>
        <taxon>Thermomonosporaceae</taxon>
        <taxon>Actinomadura</taxon>
    </lineage>
</organism>
<protein>
    <submittedName>
        <fullName evidence="3">DUF1992 domain-containing protein</fullName>
    </submittedName>
</protein>
<keyword evidence="4" id="KW-1185">Reference proteome</keyword>
<dbReference type="InterPro" id="IPR018961">
    <property type="entry name" value="DnaJ_homolog_subfam-C_membr-28"/>
</dbReference>
<dbReference type="Pfam" id="PF09350">
    <property type="entry name" value="DJC28_CD"/>
    <property type="match status" value="1"/>
</dbReference>
<evidence type="ECO:0000259" key="2">
    <source>
        <dbReference type="Pfam" id="PF09350"/>
    </source>
</evidence>
<evidence type="ECO:0000313" key="3">
    <source>
        <dbReference type="EMBL" id="MFC6881674.1"/>
    </source>
</evidence>
<dbReference type="RefSeq" id="WP_378063370.1">
    <property type="nucleotide sequence ID" value="NZ_JBHSXS010000009.1"/>
</dbReference>
<name>A0ABW2CIU3_9ACTN</name>
<comment type="caution">
    <text evidence="3">The sequence shown here is derived from an EMBL/GenBank/DDBJ whole genome shotgun (WGS) entry which is preliminary data.</text>
</comment>
<evidence type="ECO:0000313" key="4">
    <source>
        <dbReference type="Proteomes" id="UP001596380"/>
    </source>
</evidence>